<organism evidence="1">
    <name type="scientific">Hexamita inflata</name>
    <dbReference type="NCBI Taxonomy" id="28002"/>
    <lineage>
        <taxon>Eukaryota</taxon>
        <taxon>Metamonada</taxon>
        <taxon>Diplomonadida</taxon>
        <taxon>Hexamitidae</taxon>
        <taxon>Hexamitinae</taxon>
        <taxon>Hexamita</taxon>
    </lineage>
</organism>
<keyword evidence="3" id="KW-1185">Reference proteome</keyword>
<comment type="caution">
    <text evidence="1">The sequence shown here is derived from an EMBL/GenBank/DDBJ whole genome shotgun (WGS) entry which is preliminary data.</text>
</comment>
<reference evidence="2 3" key="2">
    <citation type="submission" date="2024-07" db="EMBL/GenBank/DDBJ databases">
        <authorList>
            <person name="Akdeniz Z."/>
        </authorList>
    </citation>
    <scope>NUCLEOTIDE SEQUENCE [LARGE SCALE GENOMIC DNA]</scope>
</reference>
<evidence type="ECO:0000313" key="2">
    <source>
        <dbReference type="EMBL" id="CAL6005881.1"/>
    </source>
</evidence>
<dbReference type="EMBL" id="CATOUU010000517">
    <property type="protein sequence ID" value="CAI9932543.1"/>
    <property type="molecule type" value="Genomic_DNA"/>
</dbReference>
<dbReference type="Proteomes" id="UP001642409">
    <property type="component" value="Unassembled WGS sequence"/>
</dbReference>
<accession>A0AA86P6E2</accession>
<dbReference type="EMBL" id="CAXDID020000052">
    <property type="protein sequence ID" value="CAL6005881.1"/>
    <property type="molecule type" value="Genomic_DNA"/>
</dbReference>
<gene>
    <name evidence="2" type="ORF">HINF_LOCUS19807</name>
    <name evidence="1" type="ORF">HINF_LOCUS20188</name>
</gene>
<proteinExistence type="predicted"/>
<reference evidence="1" key="1">
    <citation type="submission" date="2023-06" db="EMBL/GenBank/DDBJ databases">
        <authorList>
            <person name="Kurt Z."/>
        </authorList>
    </citation>
    <scope>NUCLEOTIDE SEQUENCE</scope>
</reference>
<name>A0AA86P6E2_9EUKA</name>
<evidence type="ECO:0000313" key="1">
    <source>
        <dbReference type="EMBL" id="CAI9932543.1"/>
    </source>
</evidence>
<protein>
    <submittedName>
        <fullName evidence="2">Hypothetical_protein</fullName>
    </submittedName>
</protein>
<dbReference type="AlphaFoldDB" id="A0AA86P6E2"/>
<sequence>MTCLESVYPGYAANTTFRLHGCRNKYRSTLRKHNSGISRVRQLLVETNINFITVSIACIFSDLLRQCFHYCGQSIQFMFNNKFSEYHYIDDMYSKNALNSYQFYIYQTYQIYTGSQYKTSHQFCAFRVGLNHVPFVFEFESPLFKRIFRAPNKRTVAITVNRAFAQCVDLFSCNLSSNAGRFNVQLSLQNRKSENQNWSRHTSCNELVQVVCLTSKIATDRHSAIKFVTDALQFKKIPQKLKLTG</sequence>
<evidence type="ECO:0000313" key="3">
    <source>
        <dbReference type="Proteomes" id="UP001642409"/>
    </source>
</evidence>